<accession>A0A5N0V231</accession>
<evidence type="ECO:0000256" key="3">
    <source>
        <dbReference type="SAM" id="MobiDB-lite"/>
    </source>
</evidence>
<comment type="subcellular location">
    <subcellularLocation>
        <location evidence="1">Membrane</location>
    </subcellularLocation>
</comment>
<protein>
    <recommendedName>
        <fullName evidence="7">Mce-associated membrane protein</fullName>
    </recommendedName>
</protein>
<dbReference type="PANTHER" id="PTHR37042">
    <property type="entry name" value="OUTER MEMBRANE PROTEIN RV1973"/>
    <property type="match status" value="1"/>
</dbReference>
<comment type="caution">
    <text evidence="5">The sequence shown here is derived from an EMBL/GenBank/DDBJ whole genome shotgun (WGS) entry which is preliminary data.</text>
</comment>
<keyword evidence="2 4" id="KW-0472">Membrane</keyword>
<dbReference type="Proteomes" id="UP000319769">
    <property type="component" value="Unassembled WGS sequence"/>
</dbReference>
<evidence type="ECO:0000256" key="4">
    <source>
        <dbReference type="SAM" id="Phobius"/>
    </source>
</evidence>
<dbReference type="RefSeq" id="WP_144754716.1">
    <property type="nucleotide sequence ID" value="NZ_VMNW02000021.1"/>
</dbReference>
<sequence length="238" mass="25258">MAEDVAEPGGAVAVKTPAREPEEAGTAERTVKPSPYPREPEREAGTEDPQASGDEEPEADDAAPEATDEEEREARPRRFKLYVTAMSVLALLAVAAVILGAILGSAALKSRRTDSDRAAALASAKQEVINLLTISGQTVDTDVRSLLDGATGQFKSDFAGQQDTFVNVVKQQQVISTGDIKSAGIVSLSGDSAKALVAGHATVKNTQSPQGEERNYRLSVDLRRSGDRWLVAQVEFVP</sequence>
<feature type="compositionally biased region" description="Acidic residues" evidence="3">
    <location>
        <begin position="53"/>
        <end position="71"/>
    </location>
</feature>
<keyword evidence="6" id="KW-1185">Reference proteome</keyword>
<evidence type="ECO:0000256" key="1">
    <source>
        <dbReference type="ARBA" id="ARBA00004370"/>
    </source>
</evidence>
<organism evidence="5 6">
    <name type="scientific">Amycolatopsis acidicola</name>
    <dbReference type="NCBI Taxonomy" id="2596893"/>
    <lineage>
        <taxon>Bacteria</taxon>
        <taxon>Bacillati</taxon>
        <taxon>Actinomycetota</taxon>
        <taxon>Actinomycetes</taxon>
        <taxon>Pseudonocardiales</taxon>
        <taxon>Pseudonocardiaceae</taxon>
        <taxon>Amycolatopsis</taxon>
    </lineage>
</organism>
<evidence type="ECO:0000256" key="2">
    <source>
        <dbReference type="ARBA" id="ARBA00023136"/>
    </source>
</evidence>
<dbReference type="OrthoDB" id="5188486at2"/>
<keyword evidence="4" id="KW-1133">Transmembrane helix</keyword>
<dbReference type="GO" id="GO:0016020">
    <property type="term" value="C:membrane"/>
    <property type="evidence" value="ECO:0007669"/>
    <property type="project" value="UniProtKB-SubCell"/>
</dbReference>
<proteinExistence type="predicted"/>
<dbReference type="PANTHER" id="PTHR37042:SF4">
    <property type="entry name" value="OUTER MEMBRANE PROTEIN RV1973"/>
    <property type="match status" value="1"/>
</dbReference>
<reference evidence="5" key="1">
    <citation type="submission" date="2019-09" db="EMBL/GenBank/DDBJ databases">
        <authorList>
            <person name="Teo W.F.A."/>
            <person name="Duangmal K."/>
        </authorList>
    </citation>
    <scope>NUCLEOTIDE SEQUENCE [LARGE SCALE GENOMIC DNA]</scope>
    <source>
        <strain evidence="5">K81G1</strain>
    </source>
</reference>
<gene>
    <name evidence="5" type="ORF">FPZ12_016765</name>
</gene>
<dbReference type="EMBL" id="VMNW02000021">
    <property type="protein sequence ID" value="KAA9160487.1"/>
    <property type="molecule type" value="Genomic_DNA"/>
</dbReference>
<dbReference type="AlphaFoldDB" id="A0A5N0V231"/>
<feature type="region of interest" description="Disordered" evidence="3">
    <location>
        <begin position="1"/>
        <end position="74"/>
    </location>
</feature>
<name>A0A5N0V231_9PSEU</name>
<keyword evidence="4" id="KW-0812">Transmembrane</keyword>
<feature type="transmembrane region" description="Helical" evidence="4">
    <location>
        <begin position="81"/>
        <end position="108"/>
    </location>
</feature>
<evidence type="ECO:0000313" key="6">
    <source>
        <dbReference type="Proteomes" id="UP000319769"/>
    </source>
</evidence>
<evidence type="ECO:0008006" key="7">
    <source>
        <dbReference type="Google" id="ProtNLM"/>
    </source>
</evidence>
<evidence type="ECO:0000313" key="5">
    <source>
        <dbReference type="EMBL" id="KAA9160487.1"/>
    </source>
</evidence>